<dbReference type="InterPro" id="IPR000014">
    <property type="entry name" value="PAS"/>
</dbReference>
<dbReference type="NCBIfam" id="TIGR00229">
    <property type="entry name" value="sensory_box"/>
    <property type="match status" value="1"/>
</dbReference>
<dbReference type="InterPro" id="IPR003594">
    <property type="entry name" value="HATPase_dom"/>
</dbReference>
<dbReference type="InterPro" id="IPR011006">
    <property type="entry name" value="CheY-like_superfamily"/>
</dbReference>
<keyword evidence="4" id="KW-1003">Cell membrane</keyword>
<dbReference type="SMART" id="SM00091">
    <property type="entry name" value="PAS"/>
    <property type="match status" value="1"/>
</dbReference>
<dbReference type="Gene3D" id="3.40.50.2300">
    <property type="match status" value="2"/>
</dbReference>
<evidence type="ECO:0000256" key="1">
    <source>
        <dbReference type="ARBA" id="ARBA00000085"/>
    </source>
</evidence>
<dbReference type="CDD" id="cd00130">
    <property type="entry name" value="PAS"/>
    <property type="match status" value="1"/>
</dbReference>
<dbReference type="EMBL" id="FNCV01000006">
    <property type="protein sequence ID" value="SDH36949.1"/>
    <property type="molecule type" value="Genomic_DNA"/>
</dbReference>
<proteinExistence type="predicted"/>
<evidence type="ECO:0000256" key="4">
    <source>
        <dbReference type="ARBA" id="ARBA00022475"/>
    </source>
</evidence>
<dbReference type="InterPro" id="IPR005467">
    <property type="entry name" value="His_kinase_dom"/>
</dbReference>
<dbReference type="Pfam" id="PF02518">
    <property type="entry name" value="HATPase_c"/>
    <property type="match status" value="1"/>
</dbReference>
<dbReference type="SUPFAM" id="SSF55785">
    <property type="entry name" value="PYP-like sensor domain (PAS domain)"/>
    <property type="match status" value="1"/>
</dbReference>
<feature type="domain" description="Response regulatory" evidence="17">
    <location>
        <begin position="876"/>
        <end position="998"/>
    </location>
</feature>
<keyword evidence="15" id="KW-0472">Membrane</keyword>
<dbReference type="Pfam" id="PF21623">
    <property type="entry name" value="HK_sensor_dom_bact"/>
    <property type="match status" value="1"/>
</dbReference>
<reference evidence="20" key="1">
    <citation type="submission" date="2016-10" db="EMBL/GenBank/DDBJ databases">
        <authorList>
            <person name="Varghese N."/>
            <person name="Submissions S."/>
        </authorList>
    </citation>
    <scope>NUCLEOTIDE SEQUENCE [LARGE SCALE GENOMIC DNA]</scope>
    <source>
        <strain evidence="20">930I</strain>
    </source>
</reference>
<dbReference type="GO" id="GO:0009927">
    <property type="term" value="F:histidine phosphotransfer kinase activity"/>
    <property type="evidence" value="ECO:0007669"/>
    <property type="project" value="TreeGrafter"/>
</dbReference>
<evidence type="ECO:0000313" key="20">
    <source>
        <dbReference type="Proteomes" id="UP000217076"/>
    </source>
</evidence>
<dbReference type="Pfam" id="PF13426">
    <property type="entry name" value="PAS_9"/>
    <property type="match status" value="1"/>
</dbReference>
<evidence type="ECO:0000256" key="6">
    <source>
        <dbReference type="ARBA" id="ARBA00022679"/>
    </source>
</evidence>
<name>A0A1G8BV56_9PROT</name>
<feature type="modified residue" description="4-aspartylphosphate" evidence="13">
    <location>
        <position position="805"/>
    </location>
</feature>
<dbReference type="PANTHER" id="PTHR43047">
    <property type="entry name" value="TWO-COMPONENT HISTIDINE PROTEIN KINASE"/>
    <property type="match status" value="1"/>
</dbReference>
<feature type="domain" description="Histidine kinase" evidence="16">
    <location>
        <begin position="520"/>
        <end position="738"/>
    </location>
</feature>
<evidence type="ECO:0000256" key="10">
    <source>
        <dbReference type="ARBA" id="ARBA00022840"/>
    </source>
</evidence>
<evidence type="ECO:0000256" key="2">
    <source>
        <dbReference type="ARBA" id="ARBA00004651"/>
    </source>
</evidence>
<organism evidence="19 20">
    <name type="scientific">Roseospirillum parvum</name>
    <dbReference type="NCBI Taxonomy" id="83401"/>
    <lineage>
        <taxon>Bacteria</taxon>
        <taxon>Pseudomonadati</taxon>
        <taxon>Pseudomonadota</taxon>
        <taxon>Alphaproteobacteria</taxon>
        <taxon>Rhodospirillales</taxon>
        <taxon>Rhodospirillaceae</taxon>
        <taxon>Roseospirillum</taxon>
    </lineage>
</organism>
<keyword evidence="7 15" id="KW-0812">Transmembrane</keyword>
<evidence type="ECO:0000256" key="8">
    <source>
        <dbReference type="ARBA" id="ARBA00022741"/>
    </source>
</evidence>
<dbReference type="Gene3D" id="1.10.287.130">
    <property type="match status" value="1"/>
</dbReference>
<evidence type="ECO:0000256" key="13">
    <source>
        <dbReference type="PROSITE-ProRule" id="PRU00169"/>
    </source>
</evidence>
<feature type="region of interest" description="Disordered" evidence="14">
    <location>
        <begin position="1001"/>
        <end position="1025"/>
    </location>
</feature>
<dbReference type="OrthoDB" id="9810730at2"/>
<dbReference type="PANTHER" id="PTHR43047:SF72">
    <property type="entry name" value="OSMOSENSING HISTIDINE PROTEIN KINASE SLN1"/>
    <property type="match status" value="1"/>
</dbReference>
<keyword evidence="6" id="KW-0808">Transferase</keyword>
<dbReference type="SUPFAM" id="SSF55874">
    <property type="entry name" value="ATPase domain of HSP90 chaperone/DNA topoisomerase II/histidine kinase"/>
    <property type="match status" value="1"/>
</dbReference>
<dbReference type="FunFam" id="3.30.565.10:FF:000010">
    <property type="entry name" value="Sensor histidine kinase RcsC"/>
    <property type="match status" value="1"/>
</dbReference>
<evidence type="ECO:0000256" key="14">
    <source>
        <dbReference type="SAM" id="MobiDB-lite"/>
    </source>
</evidence>
<dbReference type="CDD" id="cd00156">
    <property type="entry name" value="REC"/>
    <property type="match status" value="1"/>
</dbReference>
<sequence length="1025" mass="111244">MWQSVQPPIAALARRLRSLRPGFGMKSALFFLLYSAAIIGAMAVTAHLDQRRQAEELTEQRLKGLAVALEARIQAFLRGSRHQMLSLIDSYPLRRYANALEEGSPGELEFATAQVADLLRAHLAAHAMHYQARLIDARSGWELMRLDKDRYTDAIHSAEDLQDKSHRDYFQELKGGGADRFYVSAVNLNREHGAVETPHRPTLRLAARLRGKSDRPVAFLVINISFASLMSDLHRILGDSHVPLVLDSLTRYLVHPDRRRAFAFEFGRVESLAVDAPEVAARLLGPHAPGMPYGEVFTPDLPIRGEPYMAALRVMPMQGGDNRRTLIVGAAMPARQVYPSLLGSVTHSREALVVLLLVALSATFLVARARAHGQRVAATHAKLKGVLETAQDGIVITDGAGRIEEANPAAGRLFGVKGAELVGKPLDALVPALAAADPSRFRKGVWQPSEAKEAADPDDHAIEMARRADGREFPVHVSLAELPDPRQRRLAAILHDQSDMVAARQAAVAANLAKSQFLTAMSHELRTPLNAVLLYSQMVAEDLADSASPEVLADLERIHQAGAHLMDLINGVLDLARIETGRMELNMATFDLAEMVADTVSLAGPVLRQNGNQLLVDVADDMGMIVGDRVKLRQCMINLISNAAKFTEQGAVTIAGWRQHDMVFLSVADTGIGMDEEQLGRVFNVFEQASTQIKAKYGGSGVGLALTRQFIDLMGGQIEVSSQLGEGSCFTISLPAVAVSTSPPSPDQVNVGQRMKVLVVDDDPAMRALLGSQLEPNLYEVVGLPGGQQALEYLASHAVDLILMDILMPEMDGWDTLRVLKAEPRTANIPVLVVSIVGDREISEVQGACGHVRKPFRADDIAAAIERCQACRMGRSVVIVEDDLNMRAALVRAVERVGLPAVAFFGVDDALYHVRLRRPGAILLDLQMARGPSGFDMLDELANEPALAEVPVFVITGVTLSVDQRAALAERCQMVLEKGAFDLDGLMAHLLEFISGECPNDRPGASDRVPPAAPPALRMVGGEQP</sequence>
<dbReference type="InterPro" id="IPR004358">
    <property type="entry name" value="Sig_transdc_His_kin-like_C"/>
</dbReference>
<dbReference type="Pfam" id="PF00512">
    <property type="entry name" value="HisKA"/>
    <property type="match status" value="1"/>
</dbReference>
<dbReference type="SUPFAM" id="SSF103190">
    <property type="entry name" value="Sensory domain-like"/>
    <property type="match status" value="1"/>
</dbReference>
<evidence type="ECO:0000256" key="12">
    <source>
        <dbReference type="ARBA" id="ARBA00023012"/>
    </source>
</evidence>
<dbReference type="STRING" id="83401.SAMN05421742_106127"/>
<evidence type="ECO:0000256" key="11">
    <source>
        <dbReference type="ARBA" id="ARBA00022989"/>
    </source>
</evidence>
<dbReference type="PRINTS" id="PR00344">
    <property type="entry name" value="BCTRLSENSOR"/>
</dbReference>
<keyword evidence="12" id="KW-0902">Two-component regulatory system</keyword>
<dbReference type="InterPro" id="IPR048760">
    <property type="entry name" value="VP0354-like_sensor_dom"/>
</dbReference>
<dbReference type="Pfam" id="PF00072">
    <property type="entry name" value="Response_reg"/>
    <property type="match status" value="2"/>
</dbReference>
<comment type="subcellular location">
    <subcellularLocation>
        <location evidence="2">Cell membrane</location>
        <topology evidence="2">Multi-pass membrane protein</topology>
    </subcellularLocation>
</comment>
<keyword evidence="9" id="KW-0418">Kinase</keyword>
<protein>
    <recommendedName>
        <fullName evidence="3">histidine kinase</fullName>
        <ecNumber evidence="3">2.7.13.3</ecNumber>
    </recommendedName>
</protein>
<evidence type="ECO:0000259" key="16">
    <source>
        <dbReference type="PROSITE" id="PS50109"/>
    </source>
</evidence>
<dbReference type="CDD" id="cd16922">
    <property type="entry name" value="HATPase_EvgS-ArcB-TorS-like"/>
    <property type="match status" value="1"/>
</dbReference>
<dbReference type="Proteomes" id="UP000217076">
    <property type="component" value="Unassembled WGS sequence"/>
</dbReference>
<feature type="domain" description="PAS" evidence="18">
    <location>
        <begin position="379"/>
        <end position="424"/>
    </location>
</feature>
<dbReference type="InterPro" id="IPR003661">
    <property type="entry name" value="HisK_dim/P_dom"/>
</dbReference>
<evidence type="ECO:0000313" key="19">
    <source>
        <dbReference type="EMBL" id="SDH36949.1"/>
    </source>
</evidence>
<evidence type="ECO:0000256" key="9">
    <source>
        <dbReference type="ARBA" id="ARBA00022777"/>
    </source>
</evidence>
<dbReference type="AlphaFoldDB" id="A0A1G8BV56"/>
<dbReference type="PROSITE" id="PS50109">
    <property type="entry name" value="HIS_KIN"/>
    <property type="match status" value="1"/>
</dbReference>
<dbReference type="Gene3D" id="3.30.450.20">
    <property type="entry name" value="PAS domain"/>
    <property type="match status" value="2"/>
</dbReference>
<evidence type="ECO:0000259" key="17">
    <source>
        <dbReference type="PROSITE" id="PS50110"/>
    </source>
</evidence>
<dbReference type="SMART" id="SM00387">
    <property type="entry name" value="HATPase_c"/>
    <property type="match status" value="1"/>
</dbReference>
<dbReference type="SMART" id="SM00388">
    <property type="entry name" value="HisKA"/>
    <property type="match status" value="1"/>
</dbReference>
<keyword evidence="8" id="KW-0547">Nucleotide-binding</keyword>
<keyword evidence="5 13" id="KW-0597">Phosphoprotein</keyword>
<evidence type="ECO:0000259" key="18">
    <source>
        <dbReference type="PROSITE" id="PS50112"/>
    </source>
</evidence>
<dbReference type="PROSITE" id="PS50112">
    <property type="entry name" value="PAS"/>
    <property type="match status" value="1"/>
</dbReference>
<dbReference type="CDD" id="cd00082">
    <property type="entry name" value="HisKA"/>
    <property type="match status" value="1"/>
</dbReference>
<dbReference type="GO" id="GO:0005886">
    <property type="term" value="C:plasma membrane"/>
    <property type="evidence" value="ECO:0007669"/>
    <property type="project" value="UniProtKB-SubCell"/>
</dbReference>
<dbReference type="SUPFAM" id="SSF47384">
    <property type="entry name" value="Homodimeric domain of signal transducing histidine kinase"/>
    <property type="match status" value="1"/>
</dbReference>
<evidence type="ECO:0000256" key="7">
    <source>
        <dbReference type="ARBA" id="ARBA00022692"/>
    </source>
</evidence>
<dbReference type="GO" id="GO:0000155">
    <property type="term" value="F:phosphorelay sensor kinase activity"/>
    <property type="evidence" value="ECO:0007669"/>
    <property type="project" value="InterPro"/>
</dbReference>
<dbReference type="InterPro" id="IPR035965">
    <property type="entry name" value="PAS-like_dom_sf"/>
</dbReference>
<feature type="modified residue" description="4-aspartylphosphate" evidence="13">
    <location>
        <position position="925"/>
    </location>
</feature>
<dbReference type="PROSITE" id="PS50110">
    <property type="entry name" value="RESPONSE_REGULATORY"/>
    <property type="match status" value="2"/>
</dbReference>
<dbReference type="InterPro" id="IPR001789">
    <property type="entry name" value="Sig_transdc_resp-reg_receiver"/>
</dbReference>
<dbReference type="InterPro" id="IPR036097">
    <property type="entry name" value="HisK_dim/P_sf"/>
</dbReference>
<evidence type="ECO:0000256" key="5">
    <source>
        <dbReference type="ARBA" id="ARBA00022553"/>
    </source>
</evidence>
<feature type="domain" description="Response regulatory" evidence="17">
    <location>
        <begin position="756"/>
        <end position="869"/>
    </location>
</feature>
<gene>
    <name evidence="19" type="ORF">SAMN05421742_106127</name>
</gene>
<dbReference type="EC" id="2.7.13.3" evidence="3"/>
<dbReference type="SMART" id="SM00448">
    <property type="entry name" value="REC"/>
    <property type="match status" value="2"/>
</dbReference>
<dbReference type="SUPFAM" id="SSF52172">
    <property type="entry name" value="CheY-like"/>
    <property type="match status" value="2"/>
</dbReference>
<keyword evidence="10" id="KW-0067">ATP-binding</keyword>
<dbReference type="Gene3D" id="3.30.565.10">
    <property type="entry name" value="Histidine kinase-like ATPase, C-terminal domain"/>
    <property type="match status" value="1"/>
</dbReference>
<evidence type="ECO:0000256" key="15">
    <source>
        <dbReference type="SAM" id="Phobius"/>
    </source>
</evidence>
<dbReference type="GO" id="GO:0005524">
    <property type="term" value="F:ATP binding"/>
    <property type="evidence" value="ECO:0007669"/>
    <property type="project" value="UniProtKB-KW"/>
</dbReference>
<evidence type="ECO:0000256" key="3">
    <source>
        <dbReference type="ARBA" id="ARBA00012438"/>
    </source>
</evidence>
<feature type="transmembrane region" description="Helical" evidence="15">
    <location>
        <begin position="28"/>
        <end position="48"/>
    </location>
</feature>
<accession>A0A1G8BV56</accession>
<dbReference type="RefSeq" id="WP_092619500.1">
    <property type="nucleotide sequence ID" value="NZ_FNCV01000006.1"/>
</dbReference>
<comment type="catalytic activity">
    <reaction evidence="1">
        <text>ATP + protein L-histidine = ADP + protein N-phospho-L-histidine.</text>
        <dbReference type="EC" id="2.7.13.3"/>
    </reaction>
</comment>
<keyword evidence="11 15" id="KW-1133">Transmembrane helix</keyword>
<dbReference type="InterPro" id="IPR036890">
    <property type="entry name" value="HATPase_C_sf"/>
</dbReference>
<keyword evidence="20" id="KW-1185">Reference proteome</keyword>
<dbReference type="InterPro" id="IPR029151">
    <property type="entry name" value="Sensor-like_sf"/>
</dbReference>